<dbReference type="PANTHER" id="PTHR39321:SF3">
    <property type="entry name" value="PHOSPHOPANTETHEINE ADENYLYLTRANSFERASE"/>
    <property type="match status" value="1"/>
</dbReference>
<evidence type="ECO:0000256" key="5">
    <source>
        <dbReference type="ARBA" id="ARBA00022679"/>
    </source>
</evidence>
<dbReference type="Gene3D" id="3.40.50.620">
    <property type="entry name" value="HUPs"/>
    <property type="match status" value="1"/>
</dbReference>
<dbReference type="GO" id="GO:0009435">
    <property type="term" value="P:NAD+ biosynthetic process"/>
    <property type="evidence" value="ECO:0007669"/>
    <property type="project" value="UniProtKB-UniRule"/>
</dbReference>
<dbReference type="HAMAP" id="MF_00244">
    <property type="entry name" value="NaMN_adenylyltr"/>
    <property type="match status" value="1"/>
</dbReference>
<evidence type="ECO:0000313" key="13">
    <source>
        <dbReference type="EMBL" id="TQV79942.1"/>
    </source>
</evidence>
<evidence type="ECO:0000256" key="7">
    <source>
        <dbReference type="ARBA" id="ARBA00022741"/>
    </source>
</evidence>
<dbReference type="CDD" id="cd02165">
    <property type="entry name" value="NMNAT"/>
    <property type="match status" value="1"/>
</dbReference>
<dbReference type="NCBIfam" id="NF000843">
    <property type="entry name" value="PRK00071.2-2"/>
    <property type="match status" value="1"/>
</dbReference>
<evidence type="ECO:0000256" key="3">
    <source>
        <dbReference type="ARBA" id="ARBA00009014"/>
    </source>
</evidence>
<keyword evidence="7 11" id="KW-0547">Nucleotide-binding</keyword>
<comment type="caution">
    <text evidence="13">The sequence shown here is derived from an EMBL/GenBank/DDBJ whole genome shotgun (WGS) entry which is preliminary data.</text>
</comment>
<dbReference type="InterPro" id="IPR014729">
    <property type="entry name" value="Rossmann-like_a/b/a_fold"/>
</dbReference>
<keyword evidence="14" id="KW-1185">Reference proteome</keyword>
<dbReference type="NCBIfam" id="NF000845">
    <property type="entry name" value="PRK00071.2-4"/>
    <property type="match status" value="1"/>
</dbReference>
<keyword evidence="8 11" id="KW-0067">ATP-binding</keyword>
<keyword evidence="9 11" id="KW-0520">NAD</keyword>
<dbReference type="AlphaFoldDB" id="A0A545TRU6"/>
<dbReference type="EC" id="2.7.7.18" evidence="11"/>
<keyword evidence="5 11" id="KW-0808">Transferase</keyword>
<feature type="domain" description="Cytidyltransferase-like" evidence="12">
    <location>
        <begin position="15"/>
        <end position="193"/>
    </location>
</feature>
<dbReference type="GO" id="GO:0004515">
    <property type="term" value="F:nicotinate-nucleotide adenylyltransferase activity"/>
    <property type="evidence" value="ECO:0007669"/>
    <property type="project" value="UniProtKB-UniRule"/>
</dbReference>
<evidence type="ECO:0000256" key="10">
    <source>
        <dbReference type="ARBA" id="ARBA00048721"/>
    </source>
</evidence>
<dbReference type="InterPro" id="IPR004821">
    <property type="entry name" value="Cyt_trans-like"/>
</dbReference>
<comment type="similarity">
    <text evidence="3 11">Belongs to the NadD family.</text>
</comment>
<reference evidence="13 14" key="1">
    <citation type="submission" date="2019-06" db="EMBL/GenBank/DDBJ databases">
        <title>Whole genome sequence for Rhodospirillaceae sp. R148.</title>
        <authorList>
            <person name="Wang G."/>
        </authorList>
    </citation>
    <scope>NUCLEOTIDE SEQUENCE [LARGE SCALE GENOMIC DNA]</scope>
    <source>
        <strain evidence="13 14">R148</strain>
    </source>
</reference>
<evidence type="ECO:0000256" key="6">
    <source>
        <dbReference type="ARBA" id="ARBA00022695"/>
    </source>
</evidence>
<organism evidence="13 14">
    <name type="scientific">Denitrobaculum tricleocarpae</name>
    <dbReference type="NCBI Taxonomy" id="2591009"/>
    <lineage>
        <taxon>Bacteria</taxon>
        <taxon>Pseudomonadati</taxon>
        <taxon>Pseudomonadota</taxon>
        <taxon>Alphaproteobacteria</taxon>
        <taxon>Rhodospirillales</taxon>
        <taxon>Rhodospirillaceae</taxon>
        <taxon>Denitrobaculum</taxon>
    </lineage>
</organism>
<dbReference type="Pfam" id="PF01467">
    <property type="entry name" value="CTP_transf_like"/>
    <property type="match status" value="1"/>
</dbReference>
<dbReference type="OrthoDB" id="5295945at2"/>
<keyword evidence="6 11" id="KW-0548">Nucleotidyltransferase</keyword>
<dbReference type="GO" id="GO:0005524">
    <property type="term" value="F:ATP binding"/>
    <property type="evidence" value="ECO:0007669"/>
    <property type="project" value="UniProtKB-KW"/>
</dbReference>
<dbReference type="SUPFAM" id="SSF52374">
    <property type="entry name" value="Nucleotidylyl transferase"/>
    <property type="match status" value="1"/>
</dbReference>
<gene>
    <name evidence="11" type="primary">nadD</name>
    <name evidence="13" type="ORF">FKG95_12555</name>
</gene>
<keyword evidence="4 11" id="KW-0662">Pyridine nucleotide biosynthesis</keyword>
<dbReference type="EMBL" id="VHSH01000004">
    <property type="protein sequence ID" value="TQV79942.1"/>
    <property type="molecule type" value="Genomic_DNA"/>
</dbReference>
<comment type="pathway">
    <text evidence="2 11">Cofactor biosynthesis; NAD(+) biosynthesis; deamido-NAD(+) from nicotinate D-ribonucleotide: step 1/1.</text>
</comment>
<evidence type="ECO:0000256" key="4">
    <source>
        <dbReference type="ARBA" id="ARBA00022642"/>
    </source>
</evidence>
<evidence type="ECO:0000256" key="11">
    <source>
        <dbReference type="HAMAP-Rule" id="MF_00244"/>
    </source>
</evidence>
<evidence type="ECO:0000256" key="8">
    <source>
        <dbReference type="ARBA" id="ARBA00022840"/>
    </source>
</evidence>
<accession>A0A545TRU6</accession>
<proteinExistence type="inferred from homology"/>
<comment type="catalytic activity">
    <reaction evidence="10 11">
        <text>nicotinate beta-D-ribonucleotide + ATP + H(+) = deamido-NAD(+) + diphosphate</text>
        <dbReference type="Rhea" id="RHEA:22860"/>
        <dbReference type="ChEBI" id="CHEBI:15378"/>
        <dbReference type="ChEBI" id="CHEBI:30616"/>
        <dbReference type="ChEBI" id="CHEBI:33019"/>
        <dbReference type="ChEBI" id="CHEBI:57502"/>
        <dbReference type="ChEBI" id="CHEBI:58437"/>
        <dbReference type="EC" id="2.7.7.18"/>
    </reaction>
</comment>
<dbReference type="UniPathway" id="UPA00253">
    <property type="reaction ID" value="UER00332"/>
</dbReference>
<evidence type="ECO:0000256" key="1">
    <source>
        <dbReference type="ARBA" id="ARBA00002324"/>
    </source>
</evidence>
<dbReference type="InterPro" id="IPR005248">
    <property type="entry name" value="NadD/NMNAT"/>
</dbReference>
<dbReference type="Proteomes" id="UP000315252">
    <property type="component" value="Unassembled WGS sequence"/>
</dbReference>
<sequence length="215" mass="24359">MLDGHLPAAGQRIGLLGGSFNPAHDGHLAISEEALRRLDLDEIWWLVSPQNPLKSADEMAPQAMRAERAAVQVGTPKIRVTMLEREFGTAYTAETLQLLVARFPRVRFVWLMGADNLIQIDRWQDWHKIFNTMAIAIFDRPTYSLRALASKAARHFARFRKRESELKRFADSAPPAWVFLHNRLNAQSSTAMRAAEERAPTRVRSADCIPDADKD</sequence>
<evidence type="ECO:0000313" key="14">
    <source>
        <dbReference type="Proteomes" id="UP000315252"/>
    </source>
</evidence>
<name>A0A545TRU6_9PROT</name>
<evidence type="ECO:0000256" key="9">
    <source>
        <dbReference type="ARBA" id="ARBA00023027"/>
    </source>
</evidence>
<evidence type="ECO:0000256" key="2">
    <source>
        <dbReference type="ARBA" id="ARBA00005019"/>
    </source>
</evidence>
<dbReference type="PANTHER" id="PTHR39321">
    <property type="entry name" value="NICOTINATE-NUCLEOTIDE ADENYLYLTRANSFERASE-RELATED"/>
    <property type="match status" value="1"/>
</dbReference>
<protein>
    <recommendedName>
        <fullName evidence="11">Probable nicotinate-nucleotide adenylyltransferase</fullName>
        <ecNumber evidence="11">2.7.7.18</ecNumber>
    </recommendedName>
    <alternativeName>
        <fullName evidence="11">Deamido-NAD(+) diphosphorylase</fullName>
    </alternativeName>
    <alternativeName>
        <fullName evidence="11">Deamido-NAD(+) pyrophosphorylase</fullName>
    </alternativeName>
    <alternativeName>
        <fullName evidence="11">Nicotinate mononucleotide adenylyltransferase</fullName>
        <shortName evidence="11">NaMN adenylyltransferase</shortName>
    </alternativeName>
</protein>
<evidence type="ECO:0000259" key="12">
    <source>
        <dbReference type="Pfam" id="PF01467"/>
    </source>
</evidence>
<comment type="function">
    <text evidence="1 11">Catalyzes the reversible adenylation of nicotinate mononucleotide (NaMN) to nicotinic acid adenine dinucleotide (NaAD).</text>
</comment>
<dbReference type="NCBIfam" id="TIGR00482">
    <property type="entry name" value="nicotinate (nicotinamide) nucleotide adenylyltransferase"/>
    <property type="match status" value="1"/>
</dbReference>